<keyword evidence="6" id="KW-1185">Reference proteome</keyword>
<proteinExistence type="predicted"/>
<dbReference type="HOGENOM" id="CLU_016764_2_0_7"/>
<feature type="chain" id="PRO_5004212393" evidence="4">
    <location>
        <begin position="23"/>
        <end position="499"/>
    </location>
</feature>
<feature type="compositionally biased region" description="Low complexity" evidence="3">
    <location>
        <begin position="466"/>
        <end position="499"/>
    </location>
</feature>
<name>Q2LPQ8_SYNAS</name>
<dbReference type="Gene3D" id="2.160.20.10">
    <property type="entry name" value="Single-stranded right-handed beta-helix, Pectin lyase-like"/>
    <property type="match status" value="1"/>
</dbReference>
<keyword evidence="1" id="KW-0479">Metal-binding</keyword>
<dbReference type="GO" id="GO:0016829">
    <property type="term" value="F:lyase activity"/>
    <property type="evidence" value="ECO:0007669"/>
    <property type="project" value="UniProtKB-KW"/>
</dbReference>
<dbReference type="EMBL" id="CP000252">
    <property type="protein sequence ID" value="ABC76269.1"/>
    <property type="molecule type" value="Genomic_DNA"/>
</dbReference>
<dbReference type="AlphaFoldDB" id="Q2LPQ8"/>
<dbReference type="SUPFAM" id="SSF51126">
    <property type="entry name" value="Pectin lyase-like"/>
    <property type="match status" value="1"/>
</dbReference>
<dbReference type="STRING" id="56780.SYN_01137"/>
<dbReference type="Proteomes" id="UP000001933">
    <property type="component" value="Chromosome"/>
</dbReference>
<dbReference type="OrthoDB" id="8737820at2"/>
<keyword evidence="2" id="KW-0325">Glycoprotein</keyword>
<dbReference type="eggNOG" id="COG3866">
    <property type="taxonomic scope" value="Bacteria"/>
</dbReference>
<dbReference type="GO" id="GO:0046872">
    <property type="term" value="F:metal ion binding"/>
    <property type="evidence" value="ECO:0007669"/>
    <property type="project" value="UniProtKB-KW"/>
</dbReference>
<evidence type="ECO:0000256" key="3">
    <source>
        <dbReference type="SAM" id="MobiDB-lite"/>
    </source>
</evidence>
<evidence type="ECO:0000256" key="2">
    <source>
        <dbReference type="ARBA" id="ARBA00023180"/>
    </source>
</evidence>
<dbReference type="InterPro" id="IPR011050">
    <property type="entry name" value="Pectin_lyase_fold/virulence"/>
</dbReference>
<feature type="region of interest" description="Disordered" evidence="3">
    <location>
        <begin position="438"/>
        <end position="499"/>
    </location>
</feature>
<dbReference type="InterPro" id="IPR012334">
    <property type="entry name" value="Pectin_lyas_fold"/>
</dbReference>
<accession>Q2LPQ8</accession>
<keyword evidence="4" id="KW-0732">Signal</keyword>
<reference evidence="5 6" key="1">
    <citation type="journal article" date="2007" name="Proc. Natl. Acad. Sci. U.S.A.">
        <title>The genome of Syntrophus aciditrophicus: life at the thermodynamic limit of microbial growth.</title>
        <authorList>
            <person name="McInerney M.J."/>
            <person name="Rohlin L."/>
            <person name="Mouttaki H."/>
            <person name="Kim U."/>
            <person name="Krupp R.S."/>
            <person name="Rios-Hernandez L."/>
            <person name="Sieber J."/>
            <person name="Struchtemeyer C.G."/>
            <person name="Bhattacharyya A."/>
            <person name="Campbell J.W."/>
            <person name="Gunsalus R.P."/>
        </authorList>
    </citation>
    <scope>NUCLEOTIDE SEQUENCE [LARGE SCALE GENOMIC DNA]</scope>
    <source>
        <strain evidence="5 6">SB</strain>
    </source>
</reference>
<dbReference type="PANTHER" id="PTHR42970">
    <property type="entry name" value="PECTATE LYASE C-RELATED"/>
    <property type="match status" value="1"/>
</dbReference>
<dbReference type="InParanoid" id="Q2LPQ8"/>
<evidence type="ECO:0000256" key="4">
    <source>
        <dbReference type="SAM" id="SignalP"/>
    </source>
</evidence>
<protein>
    <submittedName>
        <fullName evidence="5">Pectate lyase</fullName>
    </submittedName>
</protein>
<sequence>MKKIVKWMLMICLVLLPMESFAVVAFPGAEGYGANTIGGRGSSAGPYSFSVYEVTNLNDSGAGSLRAAVQASGPRFVIFKTGGTITLSSTLNVSNPYITIAGQTAPGGGITIKGADFNIATHDVVVRYLTFRRGPGGENHAVSVSKHNSNDVYNIVVDHCSISWGTDECLGQQYRVYNMTASWNMIYEGLNCSTHSKGCHSKGGMFAGRYMNNDATAGGAYNITLHHNLLAHNGDRNPLFDLAGAGQSVNNVTYNAKSRTHSIYDRGEYTRAAYNIIKNYSKAGPHSATKPYTVQVWKYTPNSISFGMYVEGNIDSYRTSDSLAQNLCVESGSRGYLAGSRYSQPSIKETSAAQAYADVIADGGAGNSRMLNADGTWTNRRDAHDARVINDVKNGKASYGDGLINDPSNVGGWLSISAGTGYKDSDRDGMPDAWETAKGLNPNNAADARLDSNGNGYSNLEEFLNGSGSAASSTTYSTTSSQTTSSVPPSSPSGLKVSP</sequence>
<gene>
    <name evidence="5" type="ORF">SYN_01137</name>
</gene>
<keyword evidence="5" id="KW-0456">Lyase</keyword>
<feature type="signal peptide" evidence="4">
    <location>
        <begin position="1"/>
        <end position="22"/>
    </location>
</feature>
<dbReference type="RefSeq" id="WP_011416303.1">
    <property type="nucleotide sequence ID" value="NC_007759.1"/>
</dbReference>
<evidence type="ECO:0000256" key="1">
    <source>
        <dbReference type="ARBA" id="ARBA00022723"/>
    </source>
</evidence>
<evidence type="ECO:0000313" key="6">
    <source>
        <dbReference type="Proteomes" id="UP000001933"/>
    </source>
</evidence>
<organism evidence="5 6">
    <name type="scientific">Syntrophus aciditrophicus (strain SB)</name>
    <dbReference type="NCBI Taxonomy" id="56780"/>
    <lineage>
        <taxon>Bacteria</taxon>
        <taxon>Pseudomonadati</taxon>
        <taxon>Thermodesulfobacteriota</taxon>
        <taxon>Syntrophia</taxon>
        <taxon>Syntrophales</taxon>
        <taxon>Syntrophaceae</taxon>
        <taxon>Syntrophus</taxon>
    </lineage>
</organism>
<dbReference type="PANTHER" id="PTHR42970:SF1">
    <property type="entry name" value="PECTATE LYASE C-RELATED"/>
    <property type="match status" value="1"/>
</dbReference>
<evidence type="ECO:0000313" key="5">
    <source>
        <dbReference type="EMBL" id="ABC76269.1"/>
    </source>
</evidence>
<dbReference type="InterPro" id="IPR052063">
    <property type="entry name" value="Polysaccharide_Lyase_1"/>
</dbReference>
<dbReference type="CAZy" id="PL1">
    <property type="family name" value="Polysaccharide Lyase Family 1"/>
</dbReference>
<dbReference type="KEGG" id="sat:SYN_01137"/>